<feature type="transmembrane region" description="Helical" evidence="2">
    <location>
        <begin position="86"/>
        <end position="105"/>
    </location>
</feature>
<accession>A0A554NAA1</accession>
<feature type="transmembrane region" description="Helical" evidence="2">
    <location>
        <begin position="52"/>
        <end position="74"/>
    </location>
</feature>
<proteinExistence type="predicted"/>
<evidence type="ECO:0000313" key="4">
    <source>
        <dbReference type="Proteomes" id="UP000319894"/>
    </source>
</evidence>
<feature type="region of interest" description="Disordered" evidence="1">
    <location>
        <begin position="158"/>
        <end position="184"/>
    </location>
</feature>
<protein>
    <submittedName>
        <fullName evidence="3">Uncharacterized protein</fullName>
    </submittedName>
</protein>
<evidence type="ECO:0000313" key="3">
    <source>
        <dbReference type="EMBL" id="TSD14316.1"/>
    </source>
</evidence>
<gene>
    <name evidence="3" type="ORF">DP107_08685</name>
</gene>
<keyword evidence="2" id="KW-1133">Transmembrane helix</keyword>
<keyword evidence="4" id="KW-1185">Reference proteome</keyword>
<dbReference type="RefSeq" id="WP_144261763.1">
    <property type="nucleotide sequence ID" value="NZ_QMDX01000004.1"/>
</dbReference>
<comment type="caution">
    <text evidence="3">The sequence shown here is derived from an EMBL/GenBank/DDBJ whole genome shotgun (WGS) entry which is preliminary data.</text>
</comment>
<dbReference type="Proteomes" id="UP000319894">
    <property type="component" value="Unassembled WGS sequence"/>
</dbReference>
<organism evidence="3 4">
    <name type="scientific">Haloglomus irregulare</name>
    <dbReference type="NCBI Taxonomy" id="2234134"/>
    <lineage>
        <taxon>Archaea</taxon>
        <taxon>Methanobacteriati</taxon>
        <taxon>Methanobacteriota</taxon>
        <taxon>Stenosarchaea group</taxon>
        <taxon>Halobacteria</taxon>
        <taxon>Halobacteriales</taxon>
        <taxon>Natronomonadaceae</taxon>
        <taxon>Haloglomus</taxon>
    </lineage>
</organism>
<dbReference type="EMBL" id="QMDX01000004">
    <property type="protein sequence ID" value="TSD14316.1"/>
    <property type="molecule type" value="Genomic_DNA"/>
</dbReference>
<sequence length="184" mass="19128">MRRATVATGPARSGPASGERDVPTPTLLMGALTAVATGGFVAWALLPLPYTVAGLPAYAVAAVATTLWSGIAFLRRALPTGVLAEGFYLMAVAVLMRPVAVSLSVDGVPAALRQPGGAFASTVVALVVAGVLLVAGWRLDARAQEACLRRMRRRVRRGMSSRRATNSLLAGGRSEESERSEQDG</sequence>
<feature type="transmembrane region" description="Helical" evidence="2">
    <location>
        <begin position="27"/>
        <end position="46"/>
    </location>
</feature>
<name>A0A554NAA1_9EURY</name>
<reference evidence="3 4" key="1">
    <citation type="submission" date="2018-06" db="EMBL/GenBank/DDBJ databases">
        <title>Natronomonas sp. F16-60 a new haloarchaeon isolated from a solar saltern of Isla Cristina, Huelva, Spain.</title>
        <authorList>
            <person name="Duran-Viseras A."/>
            <person name="Sanchez-Porro C."/>
            <person name="Ventosa A."/>
        </authorList>
    </citation>
    <scope>NUCLEOTIDE SEQUENCE [LARGE SCALE GENOMIC DNA]</scope>
    <source>
        <strain evidence="3 4">F16-60</strain>
    </source>
</reference>
<dbReference type="AlphaFoldDB" id="A0A554NAA1"/>
<evidence type="ECO:0000256" key="2">
    <source>
        <dbReference type="SAM" id="Phobius"/>
    </source>
</evidence>
<evidence type="ECO:0000256" key="1">
    <source>
        <dbReference type="SAM" id="MobiDB-lite"/>
    </source>
</evidence>
<keyword evidence="2" id="KW-0472">Membrane</keyword>
<feature type="region of interest" description="Disordered" evidence="1">
    <location>
        <begin position="1"/>
        <end position="22"/>
    </location>
</feature>
<feature type="compositionally biased region" description="Basic and acidic residues" evidence="1">
    <location>
        <begin position="173"/>
        <end position="184"/>
    </location>
</feature>
<dbReference type="InParanoid" id="A0A554NAA1"/>
<feature type="transmembrane region" description="Helical" evidence="2">
    <location>
        <begin position="117"/>
        <end position="139"/>
    </location>
</feature>
<keyword evidence="2" id="KW-0812">Transmembrane</keyword>